<evidence type="ECO:0000313" key="1">
    <source>
        <dbReference type="EMBL" id="WSC03039.1"/>
    </source>
</evidence>
<organism evidence="1 2">
    <name type="scientific">Streptomyces scopuliridis</name>
    <dbReference type="NCBI Taxonomy" id="452529"/>
    <lineage>
        <taxon>Bacteria</taxon>
        <taxon>Bacillati</taxon>
        <taxon>Actinomycetota</taxon>
        <taxon>Actinomycetes</taxon>
        <taxon>Kitasatosporales</taxon>
        <taxon>Streptomycetaceae</taxon>
        <taxon>Streptomyces</taxon>
    </lineage>
</organism>
<gene>
    <name evidence="1" type="ORF">OG835_13455</name>
</gene>
<evidence type="ECO:0000313" key="2">
    <source>
        <dbReference type="Proteomes" id="UP001348369"/>
    </source>
</evidence>
<protein>
    <submittedName>
        <fullName evidence="1">N-acetylmuramoyl-L-alanine amidase</fullName>
    </submittedName>
</protein>
<dbReference type="Proteomes" id="UP001348369">
    <property type="component" value="Chromosome"/>
</dbReference>
<dbReference type="EMBL" id="CP109109">
    <property type="protein sequence ID" value="WSC03039.1"/>
    <property type="molecule type" value="Genomic_DNA"/>
</dbReference>
<accession>A0ACD4ZYQ6</accession>
<reference evidence="1" key="1">
    <citation type="submission" date="2022-10" db="EMBL/GenBank/DDBJ databases">
        <title>The complete genomes of actinobacterial strains from the NBC collection.</title>
        <authorList>
            <person name="Joergensen T.S."/>
            <person name="Alvarez Arevalo M."/>
            <person name="Sterndorff E.B."/>
            <person name="Faurdal D."/>
            <person name="Vuksanovic O."/>
            <person name="Mourched A.-S."/>
            <person name="Charusanti P."/>
            <person name="Shaw S."/>
            <person name="Blin K."/>
            <person name="Weber T."/>
        </authorList>
    </citation>
    <scope>NUCLEOTIDE SEQUENCE</scope>
    <source>
        <strain evidence="1">NBC 01771</strain>
    </source>
</reference>
<keyword evidence="2" id="KW-1185">Reference proteome</keyword>
<proteinExistence type="predicted"/>
<name>A0ACD4ZYQ6_9ACTN</name>
<sequence>MSHRRPAPCSRAARLGVLVGAGALALGAIGYGVGVIGEGPSIIPGPRTGGALAPQAAANGVDQAGAQWSPASDANYRPADRPNDYDIDRIVVHVTQSTAPIAEQVFRDPGHRAAAHYLVRADDGRITQMVREHDVAYHAGNWDWNNRSIGIEHEGFVDQPDRWFTDAAYRASARLVADIAARHDIPLTREHIVGHNEVPGATHTDPGPYWDWDRCMNLIQEI</sequence>